<keyword evidence="3" id="KW-1185">Reference proteome</keyword>
<feature type="domain" description="Tetracyclin repressor-like C-terminal group 31" evidence="1">
    <location>
        <begin position="2"/>
        <end position="95"/>
    </location>
</feature>
<protein>
    <recommendedName>
        <fullName evidence="1">Tetracyclin repressor-like C-terminal group 31 domain-containing protein</fullName>
    </recommendedName>
</protein>
<proteinExistence type="predicted"/>
<evidence type="ECO:0000313" key="2">
    <source>
        <dbReference type="EMBL" id="NOV98914.1"/>
    </source>
</evidence>
<dbReference type="Proteomes" id="UP000757540">
    <property type="component" value="Unassembled WGS sequence"/>
</dbReference>
<comment type="caution">
    <text evidence="2">The sequence shown here is derived from an EMBL/GenBank/DDBJ whole genome shotgun (WGS) entry which is preliminary data.</text>
</comment>
<evidence type="ECO:0000313" key="3">
    <source>
        <dbReference type="Proteomes" id="UP000757540"/>
    </source>
</evidence>
<dbReference type="EMBL" id="JABEZU010000005">
    <property type="protein sequence ID" value="NOV98914.1"/>
    <property type="molecule type" value="Genomic_DNA"/>
</dbReference>
<dbReference type="Gene3D" id="1.10.357.10">
    <property type="entry name" value="Tetracycline Repressor, domain 2"/>
    <property type="match status" value="1"/>
</dbReference>
<dbReference type="Pfam" id="PF17940">
    <property type="entry name" value="TetR_C_31"/>
    <property type="match status" value="1"/>
</dbReference>
<name>A0ABX2A814_9MICO</name>
<accession>A0ABX2A814</accession>
<dbReference type="InterPro" id="IPR041583">
    <property type="entry name" value="TetR_C_31"/>
</dbReference>
<organism evidence="2 3">
    <name type="scientific">Isoptericola halotolerans</name>
    <dbReference type="NCBI Taxonomy" id="300560"/>
    <lineage>
        <taxon>Bacteria</taxon>
        <taxon>Bacillati</taxon>
        <taxon>Actinomycetota</taxon>
        <taxon>Actinomycetes</taxon>
        <taxon>Micrococcales</taxon>
        <taxon>Promicromonosporaceae</taxon>
        <taxon>Isoptericola</taxon>
    </lineage>
</organism>
<sequence>MRRLTAQREVTLALYELRLEAARRPELARLLGDWQRADLDAVIAFNEAAGLPGGRREIALFHYAIEGLVLDRLVSPIDPDTPTDEVVDALVAGLLP</sequence>
<reference evidence="2 3" key="1">
    <citation type="submission" date="2020-05" db="EMBL/GenBank/DDBJ databases">
        <title>Genomic Encyclopedia of Type Strains, Phase III (KMG-III): the genomes of soil and plant-associated and newly described type strains.</title>
        <authorList>
            <person name="Whitman W."/>
        </authorList>
    </citation>
    <scope>NUCLEOTIDE SEQUENCE [LARGE SCALE GENOMIC DNA]</scope>
    <source>
        <strain evidence="2 3">KCTC 19046</strain>
    </source>
</reference>
<gene>
    <name evidence="2" type="ORF">HDG69_003516</name>
</gene>
<evidence type="ECO:0000259" key="1">
    <source>
        <dbReference type="Pfam" id="PF17940"/>
    </source>
</evidence>